<protein>
    <submittedName>
        <fullName evidence="1">Uncharacterized protein</fullName>
    </submittedName>
</protein>
<dbReference type="InParanoid" id="A0A0C2ZW66"/>
<organism evidence="1 2">
    <name type="scientific">Scleroderma citrinum Foug A</name>
    <dbReference type="NCBI Taxonomy" id="1036808"/>
    <lineage>
        <taxon>Eukaryota</taxon>
        <taxon>Fungi</taxon>
        <taxon>Dikarya</taxon>
        <taxon>Basidiomycota</taxon>
        <taxon>Agaricomycotina</taxon>
        <taxon>Agaricomycetes</taxon>
        <taxon>Agaricomycetidae</taxon>
        <taxon>Boletales</taxon>
        <taxon>Sclerodermatineae</taxon>
        <taxon>Sclerodermataceae</taxon>
        <taxon>Scleroderma</taxon>
    </lineage>
</organism>
<dbReference type="STRING" id="1036808.A0A0C2ZW66"/>
<dbReference type="Proteomes" id="UP000053989">
    <property type="component" value="Unassembled WGS sequence"/>
</dbReference>
<reference evidence="2" key="2">
    <citation type="submission" date="2015-01" db="EMBL/GenBank/DDBJ databases">
        <title>Evolutionary Origins and Diversification of the Mycorrhizal Mutualists.</title>
        <authorList>
            <consortium name="DOE Joint Genome Institute"/>
            <consortium name="Mycorrhizal Genomics Consortium"/>
            <person name="Kohler A."/>
            <person name="Kuo A."/>
            <person name="Nagy L.G."/>
            <person name="Floudas D."/>
            <person name="Copeland A."/>
            <person name="Barry K.W."/>
            <person name="Cichocki N."/>
            <person name="Veneault-Fourrey C."/>
            <person name="LaButti K."/>
            <person name="Lindquist E.A."/>
            <person name="Lipzen A."/>
            <person name="Lundell T."/>
            <person name="Morin E."/>
            <person name="Murat C."/>
            <person name="Riley R."/>
            <person name="Ohm R."/>
            <person name="Sun H."/>
            <person name="Tunlid A."/>
            <person name="Henrissat B."/>
            <person name="Grigoriev I.V."/>
            <person name="Hibbett D.S."/>
            <person name="Martin F."/>
        </authorList>
    </citation>
    <scope>NUCLEOTIDE SEQUENCE [LARGE SCALE GENOMIC DNA]</scope>
    <source>
        <strain evidence="2">Foug A</strain>
    </source>
</reference>
<dbReference type="OrthoDB" id="2677917at2759"/>
<dbReference type="AlphaFoldDB" id="A0A0C2ZW66"/>
<dbReference type="HOGENOM" id="CLU_087375_2_0_1"/>
<proteinExistence type="predicted"/>
<evidence type="ECO:0000313" key="1">
    <source>
        <dbReference type="EMBL" id="KIM65713.1"/>
    </source>
</evidence>
<dbReference type="EMBL" id="KN822021">
    <property type="protein sequence ID" value="KIM65713.1"/>
    <property type="molecule type" value="Genomic_DNA"/>
</dbReference>
<sequence>MLTLSTETLMEEWSSPIYAFFVPIPDIVYIKGHRAHEFKCLGKGCKHRVCQFLDTEDAKSTGKLCRHIRKCWGEDVLNTIGGAESIDATHEGVKKYSENRSITDAFTKKGKGKVSYSTWPHTDMQIQ</sequence>
<keyword evidence="2" id="KW-1185">Reference proteome</keyword>
<name>A0A0C2ZW66_9AGAM</name>
<reference evidence="1 2" key="1">
    <citation type="submission" date="2014-04" db="EMBL/GenBank/DDBJ databases">
        <authorList>
            <consortium name="DOE Joint Genome Institute"/>
            <person name="Kuo A."/>
            <person name="Kohler A."/>
            <person name="Nagy L.G."/>
            <person name="Floudas D."/>
            <person name="Copeland A."/>
            <person name="Barry K.W."/>
            <person name="Cichocki N."/>
            <person name="Veneault-Fourrey C."/>
            <person name="LaButti K."/>
            <person name="Lindquist E.A."/>
            <person name="Lipzen A."/>
            <person name="Lundell T."/>
            <person name="Morin E."/>
            <person name="Murat C."/>
            <person name="Sun H."/>
            <person name="Tunlid A."/>
            <person name="Henrissat B."/>
            <person name="Grigoriev I.V."/>
            <person name="Hibbett D.S."/>
            <person name="Martin F."/>
            <person name="Nordberg H.P."/>
            <person name="Cantor M.N."/>
            <person name="Hua S.X."/>
        </authorList>
    </citation>
    <scope>NUCLEOTIDE SEQUENCE [LARGE SCALE GENOMIC DNA]</scope>
    <source>
        <strain evidence="1 2">Foug A</strain>
    </source>
</reference>
<accession>A0A0C2ZW66</accession>
<gene>
    <name evidence="1" type="ORF">SCLCIDRAFT_112220</name>
</gene>
<evidence type="ECO:0000313" key="2">
    <source>
        <dbReference type="Proteomes" id="UP000053989"/>
    </source>
</evidence>